<name>A0AAD9GS95_9STRA</name>
<organism evidence="2 3">
    <name type="scientific">Phytophthora citrophthora</name>
    <dbReference type="NCBI Taxonomy" id="4793"/>
    <lineage>
        <taxon>Eukaryota</taxon>
        <taxon>Sar</taxon>
        <taxon>Stramenopiles</taxon>
        <taxon>Oomycota</taxon>
        <taxon>Peronosporomycetes</taxon>
        <taxon>Peronosporales</taxon>
        <taxon>Peronosporaceae</taxon>
        <taxon>Phytophthora</taxon>
    </lineage>
</organism>
<dbReference type="Proteomes" id="UP001259832">
    <property type="component" value="Unassembled WGS sequence"/>
</dbReference>
<evidence type="ECO:0000313" key="2">
    <source>
        <dbReference type="EMBL" id="KAK1943650.1"/>
    </source>
</evidence>
<keyword evidence="3" id="KW-1185">Reference proteome</keyword>
<feature type="compositionally biased region" description="Basic and acidic residues" evidence="1">
    <location>
        <begin position="36"/>
        <end position="56"/>
    </location>
</feature>
<dbReference type="EMBL" id="JASMQC010000007">
    <property type="protein sequence ID" value="KAK1943650.1"/>
    <property type="molecule type" value="Genomic_DNA"/>
</dbReference>
<evidence type="ECO:0000313" key="3">
    <source>
        <dbReference type="Proteomes" id="UP001259832"/>
    </source>
</evidence>
<gene>
    <name evidence="2" type="ORF">P3T76_005046</name>
</gene>
<feature type="region of interest" description="Disordered" evidence="1">
    <location>
        <begin position="108"/>
        <end position="133"/>
    </location>
</feature>
<accession>A0AAD9GS95</accession>
<protein>
    <submittedName>
        <fullName evidence="2">Uncharacterized protein</fullName>
    </submittedName>
</protein>
<proteinExistence type="predicted"/>
<feature type="region of interest" description="Disordered" evidence="1">
    <location>
        <begin position="18"/>
        <end position="82"/>
    </location>
</feature>
<reference evidence="2" key="1">
    <citation type="submission" date="2023-08" db="EMBL/GenBank/DDBJ databases">
        <title>Reference Genome Resource for the Citrus Pathogen Phytophthora citrophthora.</title>
        <authorList>
            <person name="Moller H."/>
            <person name="Coetzee B."/>
            <person name="Rose L.J."/>
            <person name="Van Niekerk J.M."/>
        </authorList>
    </citation>
    <scope>NUCLEOTIDE SEQUENCE</scope>
    <source>
        <strain evidence="2">STE-U-9442</strain>
    </source>
</reference>
<feature type="compositionally biased region" description="Basic and acidic residues" evidence="1">
    <location>
        <begin position="64"/>
        <end position="75"/>
    </location>
</feature>
<evidence type="ECO:0000256" key="1">
    <source>
        <dbReference type="SAM" id="MobiDB-lite"/>
    </source>
</evidence>
<comment type="caution">
    <text evidence="2">The sequence shown here is derived from an EMBL/GenBank/DDBJ whole genome shotgun (WGS) entry which is preliminary data.</text>
</comment>
<dbReference type="AlphaFoldDB" id="A0AAD9GS95"/>
<sequence>MDIRRLYELVKAKAREQAIKERALEKASSPKRKKDRKNEERSSKLLKRDSRQENRVVKKSKKGNGSDRTSRKEVLQGRNGPMEFQKVGALTAAESITCLTAIRQNLLTVKKHSSTTSKQLRQRKEAGKEGQNL</sequence>
<feature type="compositionally biased region" description="Basic and acidic residues" evidence="1">
    <location>
        <begin position="122"/>
        <end position="133"/>
    </location>
</feature>